<feature type="chain" id="PRO_5022129276" description="Calmodulin-binding protein" evidence="1">
    <location>
        <begin position="30"/>
        <end position="100"/>
    </location>
</feature>
<proteinExistence type="predicted"/>
<dbReference type="EMBL" id="CP036268">
    <property type="protein sequence ID" value="QDT39863.1"/>
    <property type="molecule type" value="Genomic_DNA"/>
</dbReference>
<evidence type="ECO:0000313" key="2">
    <source>
        <dbReference type="EMBL" id="QDT39863.1"/>
    </source>
</evidence>
<accession>A0A517R7Q7</accession>
<name>A0A517R7Q7_9PLAN</name>
<dbReference type="Proteomes" id="UP000317318">
    <property type="component" value="Chromosome"/>
</dbReference>
<feature type="signal peptide" evidence="1">
    <location>
        <begin position="1"/>
        <end position="29"/>
    </location>
</feature>
<dbReference type="OrthoDB" id="281093at2"/>
<gene>
    <name evidence="2" type="ORF">Pan189_42750</name>
</gene>
<protein>
    <recommendedName>
        <fullName evidence="4">Calmodulin-binding protein</fullName>
    </recommendedName>
</protein>
<sequence length="100" mass="11872" precursor="true">MLKRVLTTAVLAAAVCGISQSLTPSTAQAGGVGQPTDWQRFYSYPYVYYPQNFQPNVEYDSMYWRYPQDRQIPTYRSDWYNYYPNRRPYHSGHHFLLDVF</sequence>
<keyword evidence="1" id="KW-0732">Signal</keyword>
<reference evidence="2 3" key="1">
    <citation type="submission" date="2019-02" db="EMBL/GenBank/DDBJ databases">
        <title>Deep-cultivation of Planctomycetes and their phenomic and genomic characterization uncovers novel biology.</title>
        <authorList>
            <person name="Wiegand S."/>
            <person name="Jogler M."/>
            <person name="Boedeker C."/>
            <person name="Pinto D."/>
            <person name="Vollmers J."/>
            <person name="Rivas-Marin E."/>
            <person name="Kohn T."/>
            <person name="Peeters S.H."/>
            <person name="Heuer A."/>
            <person name="Rast P."/>
            <person name="Oberbeckmann S."/>
            <person name="Bunk B."/>
            <person name="Jeske O."/>
            <person name="Meyerdierks A."/>
            <person name="Storesund J.E."/>
            <person name="Kallscheuer N."/>
            <person name="Luecker S."/>
            <person name="Lage O.M."/>
            <person name="Pohl T."/>
            <person name="Merkel B.J."/>
            <person name="Hornburger P."/>
            <person name="Mueller R.-W."/>
            <person name="Bruemmer F."/>
            <person name="Labrenz M."/>
            <person name="Spormann A.M."/>
            <person name="Op den Camp H."/>
            <person name="Overmann J."/>
            <person name="Amann R."/>
            <person name="Jetten M.S.M."/>
            <person name="Mascher T."/>
            <person name="Medema M.H."/>
            <person name="Devos D.P."/>
            <person name="Kaster A.-K."/>
            <person name="Ovreas L."/>
            <person name="Rohde M."/>
            <person name="Galperin M.Y."/>
            <person name="Jogler C."/>
        </authorList>
    </citation>
    <scope>NUCLEOTIDE SEQUENCE [LARGE SCALE GENOMIC DNA]</scope>
    <source>
        <strain evidence="2 3">Pan189</strain>
    </source>
</reference>
<organism evidence="2 3">
    <name type="scientific">Stratiformator vulcanicus</name>
    <dbReference type="NCBI Taxonomy" id="2527980"/>
    <lineage>
        <taxon>Bacteria</taxon>
        <taxon>Pseudomonadati</taxon>
        <taxon>Planctomycetota</taxon>
        <taxon>Planctomycetia</taxon>
        <taxon>Planctomycetales</taxon>
        <taxon>Planctomycetaceae</taxon>
        <taxon>Stratiformator</taxon>
    </lineage>
</organism>
<dbReference type="RefSeq" id="WP_145365973.1">
    <property type="nucleotide sequence ID" value="NZ_CP036268.1"/>
</dbReference>
<evidence type="ECO:0008006" key="4">
    <source>
        <dbReference type="Google" id="ProtNLM"/>
    </source>
</evidence>
<dbReference type="AlphaFoldDB" id="A0A517R7Q7"/>
<evidence type="ECO:0000313" key="3">
    <source>
        <dbReference type="Proteomes" id="UP000317318"/>
    </source>
</evidence>
<evidence type="ECO:0000256" key="1">
    <source>
        <dbReference type="SAM" id="SignalP"/>
    </source>
</evidence>
<dbReference type="KEGG" id="svp:Pan189_42750"/>
<keyword evidence="3" id="KW-1185">Reference proteome</keyword>